<evidence type="ECO:0000313" key="5">
    <source>
        <dbReference type="EMBL" id="VEL39080.1"/>
    </source>
</evidence>
<comment type="caution">
    <text evidence="5">The sequence shown here is derived from an EMBL/GenBank/DDBJ whole genome shotgun (WGS) entry which is preliminary data.</text>
</comment>
<dbReference type="SUPFAM" id="SSF48726">
    <property type="entry name" value="Immunoglobulin"/>
    <property type="match status" value="2"/>
</dbReference>
<dbReference type="EMBL" id="CAAALY010260021">
    <property type="protein sequence ID" value="VEL39080.1"/>
    <property type="molecule type" value="Genomic_DNA"/>
</dbReference>
<dbReference type="PANTHER" id="PTHR12231">
    <property type="entry name" value="CTX-RELATED TYPE I TRANSMEMBRANE PROTEIN"/>
    <property type="match status" value="1"/>
</dbReference>
<dbReference type="InterPro" id="IPR051170">
    <property type="entry name" value="Neural/epithelial_adhesion"/>
</dbReference>
<sequence length="119" mass="13132">MFQTMSLSNLTVEDRAVIQCNASNSYGYAYTNAFINVMLEPPFIINPPQAYIRVAEGFRVVINCETLSAPAALVSWSKEGRQINGGRYQKQASGSLLIEVIKTGLIEDIENIICSLMLP</sequence>
<evidence type="ECO:0000313" key="6">
    <source>
        <dbReference type="Proteomes" id="UP000784294"/>
    </source>
</evidence>
<proteinExistence type="predicted"/>
<dbReference type="PROSITE" id="PS50835">
    <property type="entry name" value="IG_LIKE"/>
    <property type="match status" value="1"/>
</dbReference>
<evidence type="ECO:0000256" key="2">
    <source>
        <dbReference type="ARBA" id="ARBA00023157"/>
    </source>
</evidence>
<dbReference type="Gene3D" id="2.60.40.10">
    <property type="entry name" value="Immunoglobulins"/>
    <property type="match status" value="1"/>
</dbReference>
<evidence type="ECO:0000256" key="1">
    <source>
        <dbReference type="ARBA" id="ARBA00022737"/>
    </source>
</evidence>
<gene>
    <name evidence="5" type="ORF">PXEA_LOCUS32520</name>
</gene>
<dbReference type="GO" id="GO:0043005">
    <property type="term" value="C:neuron projection"/>
    <property type="evidence" value="ECO:0007669"/>
    <property type="project" value="TreeGrafter"/>
</dbReference>
<name>A0A3S5CUR6_9PLAT</name>
<keyword evidence="6" id="KW-1185">Reference proteome</keyword>
<dbReference type="InterPro" id="IPR007110">
    <property type="entry name" value="Ig-like_dom"/>
</dbReference>
<keyword evidence="2" id="KW-1015">Disulfide bond</keyword>
<evidence type="ECO:0000259" key="4">
    <source>
        <dbReference type="PROSITE" id="PS50835"/>
    </source>
</evidence>
<dbReference type="InterPro" id="IPR013783">
    <property type="entry name" value="Ig-like_fold"/>
</dbReference>
<organism evidence="5 6">
    <name type="scientific">Protopolystoma xenopodis</name>
    <dbReference type="NCBI Taxonomy" id="117903"/>
    <lineage>
        <taxon>Eukaryota</taxon>
        <taxon>Metazoa</taxon>
        <taxon>Spiralia</taxon>
        <taxon>Lophotrochozoa</taxon>
        <taxon>Platyhelminthes</taxon>
        <taxon>Monogenea</taxon>
        <taxon>Polyopisthocotylea</taxon>
        <taxon>Polystomatidea</taxon>
        <taxon>Polystomatidae</taxon>
        <taxon>Protopolystoma</taxon>
    </lineage>
</organism>
<accession>A0A3S5CUR6</accession>
<dbReference type="OrthoDB" id="6244967at2759"/>
<feature type="domain" description="Ig-like" evidence="4">
    <location>
        <begin position="41"/>
        <end position="119"/>
    </location>
</feature>
<dbReference type="InterPro" id="IPR036179">
    <property type="entry name" value="Ig-like_dom_sf"/>
</dbReference>
<dbReference type="AlphaFoldDB" id="A0A3S5CUR6"/>
<keyword evidence="1" id="KW-0677">Repeat</keyword>
<keyword evidence="3" id="KW-0393">Immunoglobulin domain</keyword>
<reference evidence="5" key="1">
    <citation type="submission" date="2018-11" db="EMBL/GenBank/DDBJ databases">
        <authorList>
            <consortium name="Pathogen Informatics"/>
        </authorList>
    </citation>
    <scope>NUCLEOTIDE SEQUENCE</scope>
</reference>
<evidence type="ECO:0000256" key="3">
    <source>
        <dbReference type="ARBA" id="ARBA00023319"/>
    </source>
</evidence>
<dbReference type="Proteomes" id="UP000784294">
    <property type="component" value="Unassembled WGS sequence"/>
</dbReference>
<dbReference type="PANTHER" id="PTHR12231:SF253">
    <property type="entry name" value="DPR-INTERACTING PROTEIN ETA, ISOFORM B-RELATED"/>
    <property type="match status" value="1"/>
</dbReference>
<protein>
    <recommendedName>
        <fullName evidence="4">Ig-like domain-containing protein</fullName>
    </recommendedName>
</protein>